<dbReference type="EMBL" id="CM026423">
    <property type="protein sequence ID" value="KAG0583627.1"/>
    <property type="molecule type" value="Genomic_DNA"/>
</dbReference>
<comment type="caution">
    <text evidence="3">The sequence shown here is derived from an EMBL/GenBank/DDBJ whole genome shotgun (WGS) entry which is preliminary data.</text>
</comment>
<keyword evidence="2" id="KW-0732">Signal</keyword>
<evidence type="ECO:0008006" key="6">
    <source>
        <dbReference type="Google" id="ProtNLM"/>
    </source>
</evidence>
<dbReference type="AlphaFoldDB" id="A0A8T0IIJ1"/>
<name>A0A8T0IIJ1_CERPU</name>
<feature type="chain" id="PRO_5036435087" description="Secreted protein" evidence="2">
    <location>
        <begin position="22"/>
        <end position="73"/>
    </location>
</feature>
<protein>
    <recommendedName>
        <fullName evidence="6">Secreted protein</fullName>
    </recommendedName>
</protein>
<evidence type="ECO:0000256" key="2">
    <source>
        <dbReference type="SAM" id="SignalP"/>
    </source>
</evidence>
<evidence type="ECO:0000256" key="1">
    <source>
        <dbReference type="SAM" id="MobiDB-lite"/>
    </source>
</evidence>
<accession>A0A8T0IIJ1</accession>
<evidence type="ECO:0000313" key="5">
    <source>
        <dbReference type="Proteomes" id="UP000822688"/>
    </source>
</evidence>
<dbReference type="Proteomes" id="UP000822688">
    <property type="component" value="Chromosome 3"/>
</dbReference>
<proteinExistence type="predicted"/>
<feature type="signal peptide" evidence="2">
    <location>
        <begin position="1"/>
        <end position="21"/>
    </location>
</feature>
<evidence type="ECO:0000313" key="4">
    <source>
        <dbReference type="EMBL" id="KAG0583627.1"/>
    </source>
</evidence>
<feature type="region of interest" description="Disordered" evidence="1">
    <location>
        <begin position="18"/>
        <end position="42"/>
    </location>
</feature>
<sequence length="73" mass="8188">MPVAWMLNSIFLSSIVKPTASDTSSEPGSGGPCINDEEHNPKTTTNFYRQSFRAFFTYSRNDTLRNGETLHSE</sequence>
<keyword evidence="5" id="KW-1185">Reference proteome</keyword>
<dbReference type="EMBL" id="CM026423">
    <property type="protein sequence ID" value="KAG0583624.1"/>
    <property type="molecule type" value="Genomic_DNA"/>
</dbReference>
<organism evidence="3 5">
    <name type="scientific">Ceratodon purpureus</name>
    <name type="common">Fire moss</name>
    <name type="synonym">Dicranum purpureum</name>
    <dbReference type="NCBI Taxonomy" id="3225"/>
    <lineage>
        <taxon>Eukaryota</taxon>
        <taxon>Viridiplantae</taxon>
        <taxon>Streptophyta</taxon>
        <taxon>Embryophyta</taxon>
        <taxon>Bryophyta</taxon>
        <taxon>Bryophytina</taxon>
        <taxon>Bryopsida</taxon>
        <taxon>Dicranidae</taxon>
        <taxon>Pseudoditrichales</taxon>
        <taxon>Ditrichaceae</taxon>
        <taxon>Ceratodon</taxon>
    </lineage>
</organism>
<evidence type="ECO:0000313" key="3">
    <source>
        <dbReference type="EMBL" id="KAG0583624.1"/>
    </source>
</evidence>
<reference evidence="3" key="1">
    <citation type="submission" date="2020-06" db="EMBL/GenBank/DDBJ databases">
        <title>WGS assembly of Ceratodon purpureus strain R40.</title>
        <authorList>
            <person name="Carey S.B."/>
            <person name="Jenkins J."/>
            <person name="Shu S."/>
            <person name="Lovell J.T."/>
            <person name="Sreedasyam A."/>
            <person name="Maumus F."/>
            <person name="Tiley G.P."/>
            <person name="Fernandez-Pozo N."/>
            <person name="Barry K."/>
            <person name="Chen C."/>
            <person name="Wang M."/>
            <person name="Lipzen A."/>
            <person name="Daum C."/>
            <person name="Saski C.A."/>
            <person name="Payton A.C."/>
            <person name="Mcbreen J.C."/>
            <person name="Conrad R.E."/>
            <person name="Kollar L.M."/>
            <person name="Olsson S."/>
            <person name="Huttunen S."/>
            <person name="Landis J.B."/>
            <person name="Wickett N.J."/>
            <person name="Johnson M.G."/>
            <person name="Rensing S.A."/>
            <person name="Grimwood J."/>
            <person name="Schmutz J."/>
            <person name="Mcdaniel S.F."/>
        </authorList>
    </citation>
    <scope>NUCLEOTIDE SEQUENCE</scope>
    <source>
        <strain evidence="3">R40</strain>
    </source>
</reference>
<gene>
    <name evidence="3" type="ORF">KC19_3G149700</name>
    <name evidence="4" type="ORF">KC19_3G150000</name>
</gene>